<dbReference type="Proteomes" id="UP001243717">
    <property type="component" value="Unassembled WGS sequence"/>
</dbReference>
<accession>A0ABU1AG07</accession>
<protein>
    <submittedName>
        <fullName evidence="2">DUF6067 family protein</fullName>
    </submittedName>
</protein>
<evidence type="ECO:0000259" key="1">
    <source>
        <dbReference type="Pfam" id="PF19543"/>
    </source>
</evidence>
<evidence type="ECO:0000313" key="3">
    <source>
        <dbReference type="Proteomes" id="UP001243717"/>
    </source>
</evidence>
<dbReference type="SUPFAM" id="SSF49344">
    <property type="entry name" value="CBD9-like"/>
    <property type="match status" value="1"/>
</dbReference>
<dbReference type="Pfam" id="PF19543">
    <property type="entry name" value="GH123_N"/>
    <property type="match status" value="1"/>
</dbReference>
<evidence type="ECO:0000313" key="2">
    <source>
        <dbReference type="EMBL" id="MDQ8193504.1"/>
    </source>
</evidence>
<sequence length="1365" mass="151745">MNPLKYMNYSESVNRLPAYVKSLLLSSCLCTVGNLSADEPAAVSIPFGSEDVVLDGILSAEEWGDAALLQQFKVLGKDSNQVLTLDQSTVARVKYIDEFLYIAFDCEEDEAGYPEAYNRPQRGNLTEDDAVQVVVGLVDPTVLVREDIDVGGYKGAMGTRGAAADHYYQFTVNAAGVTARSYNEFQLRNSLFEAAVSQHENGWSAELKIPMSSFGITEQDYPNIFFNLFRVRPPETATWHMTGSGYGGYRPMEFGVATLLDKSKSNQKTVELPLEASISLSDESISESLSVKIGYYPLSGFIVGELDGVDSGLADEAVLSVSGFSEVKVSVAATEEFQYVYQEVSPGSQPEREASLTLYKNGHIVQTVTRSLEAVEAPEWLGTEVAMEYVDHKIPQPWTQPVIEGKMVQLVDKQIRFGAYGLFESILHEGVEIQAGPAEIDLEVSGQPVLLESQAPSLQVDGTAVAVQTLARAKSVQLKTRSQLDYDGFTIVKMKLEGVDPKDVSKLSVRIPIRPEVAKYVHEILVQKDMELDGFGYAASASPLWTGNEDRGLSFNYDTELFYSEDIRHQVRLIEEESCVWMEFNFVDNLGQLPEEMPIFRFFLQPTPTKPLFAERVRPKVQQYKWELWSDYQGYPDLEKIPELTEWASKNHEGGRITQLYGCQGLQDNSPPMTVPAIREDLLMQPEWLFYRRKHDPGKGVPGFATCKRGPEGDLQLWGWYKLANEAGIDGILSDGTSPAWNCENPAHTGCRRPYSLSMDEIYQSRVVGTRSFLKRLRGIFNDTGRPLFMSAHTGGGIDINTLSFFDGYLEGEQLSRFPRDYQIPLPVYAVGYSGRPWGFNSEFWVKRWIWNKGPYLALNYALLFNNEVRGNFLVQAILADFDTNESTEFHPYWRDQAQVDFKSGLDSTKMSYYLNDKSALVVVSNISAEPDSFSLGIENLFPEIDVDTVVDVLTGEVYGVNDGRLKAKIAANRCYAFRIDQDEALAAAGSVAVSTSRVNTAAPWALSGGTHGVSLTSIEHEQGTDKVGYLLKSSLKKDEARLTFTGAEFYEQGSLGFGLKVQQRVKFYFGEASVIYYKHRGWTIDGFVPGRGELFQAPVRVNQGSQYVEVCMNDGSVDIVFNGYPLARGLKLDTASAVSFSIATWGADSVALYPDYVSSKSHDIIVGRLETTRALSTGHDVKYQLRNLSSSAWSANVDAPGVSLASSQISGEESIRLASTVGRAKATATLHEHRFGDRGTIVLRFKMGDRLEFSVGDIRIRYSSRWTVTGPRDGWSSGYVNQVPYVPGELCTMEISFNEGGMNATLNGYVFIRDIQFRMAPINNVLKVSTWGGDDVEFNVVEFSSEPRELFPATEKRHPVVSDL</sequence>
<name>A0ABU1AG07_9BACT</name>
<reference evidence="2 3" key="1">
    <citation type="submission" date="2023-04" db="EMBL/GenBank/DDBJ databases">
        <title>A novel bacteria isolated from coastal sediment.</title>
        <authorList>
            <person name="Liu X.-J."/>
            <person name="Du Z.-J."/>
        </authorList>
    </citation>
    <scope>NUCLEOTIDE SEQUENCE [LARGE SCALE GENOMIC DNA]</scope>
    <source>
        <strain evidence="2 3">SDUM461004</strain>
    </source>
</reference>
<comment type="caution">
    <text evidence="2">The sequence shown here is derived from an EMBL/GenBank/DDBJ whole genome shotgun (WGS) entry which is preliminary data.</text>
</comment>
<dbReference type="Gene3D" id="2.60.40.1190">
    <property type="match status" value="1"/>
</dbReference>
<gene>
    <name evidence="2" type="ORF">QEH59_03650</name>
</gene>
<dbReference type="EMBL" id="JARXIC010000004">
    <property type="protein sequence ID" value="MDQ8193504.1"/>
    <property type="molecule type" value="Genomic_DNA"/>
</dbReference>
<dbReference type="InterPro" id="IPR045711">
    <property type="entry name" value="GH123-like_N"/>
</dbReference>
<keyword evidence="3" id="KW-1185">Reference proteome</keyword>
<feature type="domain" description="Glycoside hydrolase 123-like N-terminal" evidence="1">
    <location>
        <begin position="379"/>
        <end position="560"/>
    </location>
</feature>
<proteinExistence type="predicted"/>
<organism evidence="2 3">
    <name type="scientific">Thalassobacterium sedimentorum</name>
    <dbReference type="NCBI Taxonomy" id="3041258"/>
    <lineage>
        <taxon>Bacteria</taxon>
        <taxon>Pseudomonadati</taxon>
        <taxon>Verrucomicrobiota</taxon>
        <taxon>Opitutia</taxon>
        <taxon>Puniceicoccales</taxon>
        <taxon>Coraliomargaritaceae</taxon>
        <taxon>Thalassobacterium</taxon>
    </lineage>
</organism>